<keyword evidence="5" id="KW-1133">Transmembrane helix</keyword>
<dbReference type="GO" id="GO:0000155">
    <property type="term" value="F:phosphorelay sensor kinase activity"/>
    <property type="evidence" value="ECO:0007669"/>
    <property type="project" value="InterPro"/>
</dbReference>
<dbReference type="KEGG" id="cpy:Cphy_0578"/>
<keyword evidence="8" id="KW-1185">Reference proteome</keyword>
<keyword evidence="3" id="KW-0808">Transferase</keyword>
<feature type="transmembrane region" description="Helical" evidence="5">
    <location>
        <begin position="309"/>
        <end position="331"/>
    </location>
</feature>
<gene>
    <name evidence="7" type="ordered locus">Cphy_0578</name>
</gene>
<reference evidence="8" key="1">
    <citation type="submission" date="2007-11" db="EMBL/GenBank/DDBJ databases">
        <title>Complete genome sequence of Clostridium phytofermentans ISDg.</title>
        <authorList>
            <person name="Leschine S.B."/>
            <person name="Warnick T.A."/>
            <person name="Blanchard J.L."/>
            <person name="Schnell D.J."/>
            <person name="Petit E.L."/>
            <person name="LaTouf W.G."/>
            <person name="Copeland A."/>
            <person name="Lucas S."/>
            <person name="Lapidus A."/>
            <person name="Barry K."/>
            <person name="Glavina del Rio T."/>
            <person name="Dalin E."/>
            <person name="Tice H."/>
            <person name="Pitluck S."/>
            <person name="Kiss H."/>
            <person name="Brettin T."/>
            <person name="Bruce D."/>
            <person name="Detter J.C."/>
            <person name="Han C."/>
            <person name="Kuske C."/>
            <person name="Schmutz J."/>
            <person name="Larimer F."/>
            <person name="Land M."/>
            <person name="Hauser L."/>
            <person name="Kyrpides N."/>
            <person name="Kim E.A."/>
            <person name="Richardson P."/>
        </authorList>
    </citation>
    <scope>NUCLEOTIDE SEQUENCE [LARGE SCALE GENOMIC DNA]</scope>
    <source>
        <strain evidence="8">ATCC 700394 / DSM 18823 / ISDg</strain>
    </source>
</reference>
<evidence type="ECO:0000256" key="4">
    <source>
        <dbReference type="ARBA" id="ARBA00022777"/>
    </source>
</evidence>
<dbReference type="Pfam" id="PF02518">
    <property type="entry name" value="HATPase_c"/>
    <property type="match status" value="1"/>
</dbReference>
<dbReference type="CDD" id="cd06225">
    <property type="entry name" value="HAMP"/>
    <property type="match status" value="1"/>
</dbReference>
<dbReference type="Gene3D" id="3.30.565.10">
    <property type="entry name" value="Histidine kinase-like ATPase, C-terminal domain"/>
    <property type="match status" value="1"/>
</dbReference>
<dbReference type="InterPro" id="IPR010559">
    <property type="entry name" value="Sig_transdc_His_kin_internal"/>
</dbReference>
<dbReference type="EMBL" id="CP000885">
    <property type="protein sequence ID" value="ABX40965.1"/>
    <property type="molecule type" value="Genomic_DNA"/>
</dbReference>
<dbReference type="STRING" id="357809.Cphy_0578"/>
<dbReference type="eggNOG" id="COG2972">
    <property type="taxonomic scope" value="Bacteria"/>
</dbReference>
<dbReference type="Pfam" id="PF06580">
    <property type="entry name" value="His_kinase"/>
    <property type="match status" value="1"/>
</dbReference>
<dbReference type="SUPFAM" id="SSF55874">
    <property type="entry name" value="ATPase domain of HSP90 chaperone/DNA topoisomerase II/histidine kinase"/>
    <property type="match status" value="1"/>
</dbReference>
<evidence type="ECO:0000259" key="6">
    <source>
        <dbReference type="PROSITE" id="PS50885"/>
    </source>
</evidence>
<sequence length="604" mass="68981">MIKNIFSKLYDYYVLRMKLKSKFMISHLLLALVPTIFITILCYQQLLGITTNNTLKSLASISYQTQNSLSNTISQLDDIASSIESQDFFTNFLYSDSPEEYKNDSTFQVSLNNFFATVNFLANNNNASAVKIYINDIHYNVISSYNKEGIFDHEAATLGTYWHGILSNTKQSILVCPSMYLSPNEIREYGDLAIIHSLKVNDDYIYVVVYFKQEIIDNILKQDLPFTHSVIYILNERDTLVSTTSSALYGTYLLKYKKIPELIKTTTKFMPVDFSNSKVYCNYKTIIGTDWYMVTTIPARNMLEEGKQLLLRFLLFYLVILVSGVTLALQLNKSIVNRISSVITKMQSAKYGVPSPLDTKGGTDEIGDLIETYNFMSDQLNHLMLAQEQASKDLRLSEFKALQSQINPHFLYNTLDMINWMAQAGKSSEISLAVQRLSRFYKLTLSKGNNIVSVKSELEHITLYVQLQNMRFDDKIHFFIDVPDEILDYEIPKLIFQPIVENSILHGILEKETKEGNIVIMGWMDDDDLIFVISDDGVGITSDILSNILKGTVNTDKGSSIAIMNTHTRLQVYFGNEYGLSFRSTEGVETEVEIRIPARPYRKM</sequence>
<keyword evidence="4 7" id="KW-0418">Kinase</keyword>
<evidence type="ECO:0000256" key="1">
    <source>
        <dbReference type="ARBA" id="ARBA00004370"/>
    </source>
</evidence>
<dbReference type="AlphaFoldDB" id="A9KIW6"/>
<accession>A9KIW6</accession>
<dbReference type="Gene3D" id="6.10.340.10">
    <property type="match status" value="1"/>
</dbReference>
<dbReference type="Proteomes" id="UP000000370">
    <property type="component" value="Chromosome"/>
</dbReference>
<dbReference type="InterPro" id="IPR003594">
    <property type="entry name" value="HATPase_dom"/>
</dbReference>
<keyword evidence="5" id="KW-0812">Transmembrane</keyword>
<dbReference type="InterPro" id="IPR003660">
    <property type="entry name" value="HAMP_dom"/>
</dbReference>
<dbReference type="HOGENOM" id="CLU_020473_6_1_9"/>
<evidence type="ECO:0000313" key="7">
    <source>
        <dbReference type="EMBL" id="ABX40965.1"/>
    </source>
</evidence>
<dbReference type="GO" id="GO:0016020">
    <property type="term" value="C:membrane"/>
    <property type="evidence" value="ECO:0007669"/>
    <property type="project" value="UniProtKB-SubCell"/>
</dbReference>
<proteinExistence type="predicted"/>
<feature type="transmembrane region" description="Helical" evidence="5">
    <location>
        <begin position="23"/>
        <end position="43"/>
    </location>
</feature>
<organism evidence="7 8">
    <name type="scientific">Lachnoclostridium phytofermentans (strain ATCC 700394 / DSM 18823 / ISDg)</name>
    <name type="common">Clostridium phytofermentans</name>
    <dbReference type="NCBI Taxonomy" id="357809"/>
    <lineage>
        <taxon>Bacteria</taxon>
        <taxon>Bacillati</taxon>
        <taxon>Bacillota</taxon>
        <taxon>Clostridia</taxon>
        <taxon>Lachnospirales</taxon>
        <taxon>Lachnospiraceae</taxon>
    </lineage>
</organism>
<dbReference type="InterPro" id="IPR050640">
    <property type="entry name" value="Bact_2-comp_sensor_kinase"/>
</dbReference>
<keyword evidence="5" id="KW-0472">Membrane</keyword>
<dbReference type="OrthoDB" id="9809348at2"/>
<dbReference type="RefSeq" id="WP_012198609.1">
    <property type="nucleotide sequence ID" value="NC_010001.1"/>
</dbReference>
<dbReference type="PANTHER" id="PTHR34220:SF7">
    <property type="entry name" value="SENSOR HISTIDINE KINASE YPDA"/>
    <property type="match status" value="1"/>
</dbReference>
<evidence type="ECO:0000313" key="8">
    <source>
        <dbReference type="Proteomes" id="UP000000370"/>
    </source>
</evidence>
<evidence type="ECO:0000256" key="3">
    <source>
        <dbReference type="ARBA" id="ARBA00022679"/>
    </source>
</evidence>
<dbReference type="PROSITE" id="PS50885">
    <property type="entry name" value="HAMP"/>
    <property type="match status" value="1"/>
</dbReference>
<feature type="domain" description="HAMP" evidence="6">
    <location>
        <begin position="333"/>
        <end position="385"/>
    </location>
</feature>
<evidence type="ECO:0000256" key="5">
    <source>
        <dbReference type="SAM" id="Phobius"/>
    </source>
</evidence>
<evidence type="ECO:0000256" key="2">
    <source>
        <dbReference type="ARBA" id="ARBA00022553"/>
    </source>
</evidence>
<name>A9KIW6_LACP7</name>
<keyword evidence="2" id="KW-0597">Phosphoprotein</keyword>
<protein>
    <submittedName>
        <fullName evidence="7">Histidine kinase internal region</fullName>
    </submittedName>
</protein>
<dbReference type="PANTHER" id="PTHR34220">
    <property type="entry name" value="SENSOR HISTIDINE KINASE YPDA"/>
    <property type="match status" value="1"/>
</dbReference>
<comment type="subcellular location">
    <subcellularLocation>
        <location evidence="1">Membrane</location>
    </subcellularLocation>
</comment>
<dbReference type="InterPro" id="IPR036890">
    <property type="entry name" value="HATPase_C_sf"/>
</dbReference>